<evidence type="ECO:0000313" key="10">
    <source>
        <dbReference type="Proteomes" id="UP000295277"/>
    </source>
</evidence>
<evidence type="ECO:0000256" key="7">
    <source>
        <dbReference type="PROSITE-ProRule" id="PRU00533"/>
    </source>
</evidence>
<accession>A0A4V2R353</accession>
<evidence type="ECO:0000256" key="2">
    <source>
        <dbReference type="ARBA" id="ARBA00022654"/>
    </source>
</evidence>
<dbReference type="PROSITE" id="PS00949">
    <property type="entry name" value="AUTOINDUCER_SYNTH_1"/>
    <property type="match status" value="1"/>
</dbReference>
<dbReference type="Gene3D" id="3.40.630.30">
    <property type="match status" value="1"/>
</dbReference>
<evidence type="ECO:0000313" key="9">
    <source>
        <dbReference type="EMBL" id="TCM75073.1"/>
    </source>
</evidence>
<comment type="caution">
    <text evidence="9">The sequence shown here is derived from an EMBL/GenBank/DDBJ whole genome shotgun (WGS) entry which is preliminary data.</text>
</comment>
<dbReference type="GO" id="GO:0009372">
    <property type="term" value="P:quorum sensing"/>
    <property type="evidence" value="ECO:0007669"/>
    <property type="project" value="UniProtKB-UniRule"/>
</dbReference>
<dbReference type="InterPro" id="IPR018311">
    <property type="entry name" value="Autoind_synth_CS"/>
</dbReference>
<organism evidence="9 10">
    <name type="scientific">Rhodovulum steppense</name>
    <dbReference type="NCBI Taxonomy" id="540251"/>
    <lineage>
        <taxon>Bacteria</taxon>
        <taxon>Pseudomonadati</taxon>
        <taxon>Pseudomonadota</taxon>
        <taxon>Alphaproteobacteria</taxon>
        <taxon>Rhodobacterales</taxon>
        <taxon>Paracoccaceae</taxon>
        <taxon>Rhodovulum</taxon>
    </lineage>
</organism>
<evidence type="ECO:0000256" key="1">
    <source>
        <dbReference type="ARBA" id="ARBA00012340"/>
    </source>
</evidence>
<dbReference type="PRINTS" id="PR01549">
    <property type="entry name" value="AUTOINDCRSYN"/>
</dbReference>
<dbReference type="PANTHER" id="PTHR39322">
    <property type="entry name" value="ACYL-HOMOSERINE-LACTONE SYNTHASE"/>
    <property type="match status" value="1"/>
</dbReference>
<reference evidence="9 10" key="1">
    <citation type="submission" date="2019-03" db="EMBL/GenBank/DDBJ databases">
        <title>Genomic Encyclopedia of Type Strains, Phase IV (KMG-IV): sequencing the most valuable type-strain genomes for metagenomic binning, comparative biology and taxonomic classification.</title>
        <authorList>
            <person name="Goeker M."/>
        </authorList>
    </citation>
    <scope>NUCLEOTIDE SEQUENCE [LARGE SCALE GENOMIC DNA]</scope>
    <source>
        <strain evidence="9 10">DSM 21153</strain>
    </source>
</reference>
<evidence type="ECO:0000256" key="8">
    <source>
        <dbReference type="RuleBase" id="RU361135"/>
    </source>
</evidence>
<dbReference type="InterPro" id="IPR001690">
    <property type="entry name" value="Autoind_synthase"/>
</dbReference>
<dbReference type="InterPro" id="IPR016181">
    <property type="entry name" value="Acyl_CoA_acyltransferase"/>
</dbReference>
<evidence type="ECO:0000256" key="3">
    <source>
        <dbReference type="ARBA" id="ARBA00022679"/>
    </source>
</evidence>
<dbReference type="OrthoDB" id="6169313at2"/>
<evidence type="ECO:0000256" key="4">
    <source>
        <dbReference type="ARBA" id="ARBA00022691"/>
    </source>
</evidence>
<dbReference type="Proteomes" id="UP000295277">
    <property type="component" value="Unassembled WGS sequence"/>
</dbReference>
<name>A0A4V2R353_9RHOB</name>
<comment type="catalytic activity">
    <reaction evidence="6 8">
        <text>a fatty acyl-[ACP] + S-adenosyl-L-methionine = an N-acyl-L-homoserine lactone + S-methyl-5'-thioadenosine + holo-[ACP] + H(+)</text>
        <dbReference type="Rhea" id="RHEA:10096"/>
        <dbReference type="Rhea" id="RHEA-COMP:9685"/>
        <dbReference type="Rhea" id="RHEA-COMP:14125"/>
        <dbReference type="ChEBI" id="CHEBI:15378"/>
        <dbReference type="ChEBI" id="CHEBI:17509"/>
        <dbReference type="ChEBI" id="CHEBI:55474"/>
        <dbReference type="ChEBI" id="CHEBI:59789"/>
        <dbReference type="ChEBI" id="CHEBI:64479"/>
        <dbReference type="ChEBI" id="CHEBI:138651"/>
        <dbReference type="EC" id="2.3.1.184"/>
    </reaction>
</comment>
<protein>
    <recommendedName>
        <fullName evidence="1 8">Acyl-homoserine-lactone synthase</fullName>
        <ecNumber evidence="1 8">2.3.1.184</ecNumber>
    </recommendedName>
    <alternativeName>
        <fullName evidence="8">Autoinducer synthesis protein</fullName>
    </alternativeName>
</protein>
<comment type="similarity">
    <text evidence="7 8">Belongs to the autoinducer synthase family.</text>
</comment>
<keyword evidence="10" id="KW-1185">Reference proteome</keyword>
<dbReference type="AlphaFoldDB" id="A0A4V2R353"/>
<dbReference type="PROSITE" id="PS51187">
    <property type="entry name" value="AUTOINDUCER_SYNTH_2"/>
    <property type="match status" value="1"/>
</dbReference>
<dbReference type="RefSeq" id="WP_132697070.1">
    <property type="nucleotide sequence ID" value="NZ_SLVM01000043.1"/>
</dbReference>
<dbReference type="Pfam" id="PF00765">
    <property type="entry name" value="Autoind_synth"/>
    <property type="match status" value="1"/>
</dbReference>
<keyword evidence="2 7" id="KW-0673">Quorum sensing</keyword>
<sequence>MLNLTFTFADLHRHGTAFYDFLALRKRVFVDQLGWDVPHDGRVEMDQYDTPQAHYSVVMRDGHVVGGARAMPTTSTWGPHTYMLRDAFQGKLPHIPPRIMPEDIASPGVWECTRLVIDDSLVTAAHRAECLRLIVDGLVCIARERGATQMICLSSLALMRALRQLGYDVRQMGESYRNAEDGRHYAVLAMPACVAREADAQAEARRAA</sequence>
<keyword evidence="4 8" id="KW-0949">S-adenosyl-L-methionine</keyword>
<dbReference type="EC" id="2.3.1.184" evidence="1 8"/>
<proteinExistence type="inferred from homology"/>
<dbReference type="EMBL" id="SLVM01000043">
    <property type="protein sequence ID" value="TCM75073.1"/>
    <property type="molecule type" value="Genomic_DNA"/>
</dbReference>
<dbReference type="PANTHER" id="PTHR39322:SF1">
    <property type="entry name" value="ISOVALERYL-HOMOSERINE LACTONE SYNTHASE"/>
    <property type="match status" value="1"/>
</dbReference>
<dbReference type="GO" id="GO:0061579">
    <property type="term" value="F:N-acyl homoserine lactone synthase activity"/>
    <property type="evidence" value="ECO:0007669"/>
    <property type="project" value="UniProtKB-UniRule"/>
</dbReference>
<dbReference type="GO" id="GO:0007165">
    <property type="term" value="P:signal transduction"/>
    <property type="evidence" value="ECO:0007669"/>
    <property type="project" value="TreeGrafter"/>
</dbReference>
<dbReference type="SUPFAM" id="SSF55729">
    <property type="entry name" value="Acyl-CoA N-acyltransferases (Nat)"/>
    <property type="match status" value="1"/>
</dbReference>
<evidence type="ECO:0000256" key="5">
    <source>
        <dbReference type="ARBA" id="ARBA00022929"/>
    </source>
</evidence>
<evidence type="ECO:0000256" key="6">
    <source>
        <dbReference type="ARBA" id="ARBA00048576"/>
    </source>
</evidence>
<gene>
    <name evidence="9" type="ORF">EV216_1435</name>
</gene>
<keyword evidence="3 8" id="KW-0808">Transferase</keyword>
<keyword evidence="5 7" id="KW-0071">Autoinducer synthesis</keyword>